<evidence type="ECO:0000259" key="3">
    <source>
        <dbReference type="Pfam" id="PF13505"/>
    </source>
</evidence>
<evidence type="ECO:0000313" key="5">
    <source>
        <dbReference type="Proteomes" id="UP000278351"/>
    </source>
</evidence>
<dbReference type="AlphaFoldDB" id="A0A3N4PKM6"/>
<dbReference type="Proteomes" id="UP000278351">
    <property type="component" value="Unassembled WGS sequence"/>
</dbReference>
<name>A0A3N4PKM6_9BACT</name>
<dbReference type="EMBL" id="RPDH01000002">
    <property type="protein sequence ID" value="RPE09233.1"/>
    <property type="molecule type" value="Genomic_DNA"/>
</dbReference>
<dbReference type="InterPro" id="IPR027385">
    <property type="entry name" value="Beta-barrel_OMP"/>
</dbReference>
<organism evidence="4 5">
    <name type="scientific">Chitinophaga lutea</name>
    <dbReference type="NCBI Taxonomy" id="2488634"/>
    <lineage>
        <taxon>Bacteria</taxon>
        <taxon>Pseudomonadati</taxon>
        <taxon>Bacteroidota</taxon>
        <taxon>Chitinophagia</taxon>
        <taxon>Chitinophagales</taxon>
        <taxon>Chitinophagaceae</taxon>
        <taxon>Chitinophaga</taxon>
    </lineage>
</organism>
<reference evidence="4 5" key="1">
    <citation type="submission" date="2018-11" db="EMBL/GenBank/DDBJ databases">
        <title>Chitinophaga lutea sp.nov., isolate from arsenic contaminated soil.</title>
        <authorList>
            <person name="Zong Y."/>
        </authorList>
    </citation>
    <scope>NUCLEOTIDE SEQUENCE [LARGE SCALE GENOMIC DNA]</scope>
    <source>
        <strain evidence="4 5">ZY74</strain>
    </source>
</reference>
<proteinExistence type="predicted"/>
<feature type="domain" description="Outer membrane protein beta-barrel" evidence="3">
    <location>
        <begin position="9"/>
        <end position="163"/>
    </location>
</feature>
<keyword evidence="5" id="KW-1185">Reference proteome</keyword>
<dbReference type="RefSeq" id="WP_123848231.1">
    <property type="nucleotide sequence ID" value="NZ_RPDH01000002.1"/>
</dbReference>
<dbReference type="InterPro" id="IPR011250">
    <property type="entry name" value="OMP/PagP_B-barrel"/>
</dbReference>
<gene>
    <name evidence="4" type="ORF">EGT74_19730</name>
</gene>
<comment type="caution">
    <text evidence="4">The sequence shown here is derived from an EMBL/GenBank/DDBJ whole genome shotgun (WGS) entry which is preliminary data.</text>
</comment>
<dbReference type="SUPFAM" id="SSF56925">
    <property type="entry name" value="OMPA-like"/>
    <property type="match status" value="1"/>
</dbReference>
<sequence length="182" mass="19987">MKHVLFVCALFCGMTTASAQSAYFKQSLQLGVGFASTLGYAGNYKSTPAVSLSYEHMLPFQTGPGRIGVGAIVAFQSEKYDGGIAGYESKWNNSLFALRGTWHLEKYLPENLDVYGAAQLGLRFEKNKFKLSGETAERTDKNTRVHAGLLVGARYFFHRNFAAFSEVGYDLAVIKVGIAARF</sequence>
<evidence type="ECO:0000256" key="2">
    <source>
        <dbReference type="SAM" id="SignalP"/>
    </source>
</evidence>
<feature type="signal peptide" evidence="2">
    <location>
        <begin position="1"/>
        <end position="19"/>
    </location>
</feature>
<protein>
    <recommendedName>
        <fullName evidence="3">Outer membrane protein beta-barrel domain-containing protein</fullName>
    </recommendedName>
</protein>
<evidence type="ECO:0000313" key="4">
    <source>
        <dbReference type="EMBL" id="RPE09233.1"/>
    </source>
</evidence>
<dbReference type="Pfam" id="PF13505">
    <property type="entry name" value="OMP_b-brl"/>
    <property type="match status" value="1"/>
</dbReference>
<feature type="chain" id="PRO_5018188948" description="Outer membrane protein beta-barrel domain-containing protein" evidence="2">
    <location>
        <begin position="20"/>
        <end position="182"/>
    </location>
</feature>
<evidence type="ECO:0000256" key="1">
    <source>
        <dbReference type="ARBA" id="ARBA00022729"/>
    </source>
</evidence>
<accession>A0A3N4PKM6</accession>
<keyword evidence="1 2" id="KW-0732">Signal</keyword>